<sequence length="56" mass="6395">MNESRAWRKQYPLKLAFGLTIHKAQGMTLDRYSNRPTMSGKFHIVDALPEASTSDK</sequence>
<organism evidence="1 2">
    <name type="scientific">Dreissena polymorpha</name>
    <name type="common">Zebra mussel</name>
    <name type="synonym">Mytilus polymorpha</name>
    <dbReference type="NCBI Taxonomy" id="45954"/>
    <lineage>
        <taxon>Eukaryota</taxon>
        <taxon>Metazoa</taxon>
        <taxon>Spiralia</taxon>
        <taxon>Lophotrochozoa</taxon>
        <taxon>Mollusca</taxon>
        <taxon>Bivalvia</taxon>
        <taxon>Autobranchia</taxon>
        <taxon>Heteroconchia</taxon>
        <taxon>Euheterodonta</taxon>
        <taxon>Imparidentia</taxon>
        <taxon>Neoheterodontei</taxon>
        <taxon>Myida</taxon>
        <taxon>Dreissenoidea</taxon>
        <taxon>Dreissenidae</taxon>
        <taxon>Dreissena</taxon>
    </lineage>
</organism>
<protein>
    <submittedName>
        <fullName evidence="1">Uncharacterized protein</fullName>
    </submittedName>
</protein>
<evidence type="ECO:0000313" key="2">
    <source>
        <dbReference type="Proteomes" id="UP000828390"/>
    </source>
</evidence>
<reference evidence="1" key="2">
    <citation type="submission" date="2020-11" db="EMBL/GenBank/DDBJ databases">
        <authorList>
            <person name="McCartney M.A."/>
            <person name="Auch B."/>
            <person name="Kono T."/>
            <person name="Mallez S."/>
            <person name="Becker A."/>
            <person name="Gohl D.M."/>
            <person name="Silverstein K.A.T."/>
            <person name="Koren S."/>
            <person name="Bechman K.B."/>
            <person name="Herman A."/>
            <person name="Abrahante J.E."/>
            <person name="Garbe J."/>
        </authorList>
    </citation>
    <scope>NUCLEOTIDE SEQUENCE</scope>
    <source>
        <strain evidence="1">Duluth1</strain>
        <tissue evidence="1">Whole animal</tissue>
    </source>
</reference>
<comment type="caution">
    <text evidence="1">The sequence shown here is derived from an EMBL/GenBank/DDBJ whole genome shotgun (WGS) entry which is preliminary data.</text>
</comment>
<keyword evidence="2" id="KW-1185">Reference proteome</keyword>
<evidence type="ECO:0000313" key="1">
    <source>
        <dbReference type="EMBL" id="KAH3739899.1"/>
    </source>
</evidence>
<dbReference type="Proteomes" id="UP000828390">
    <property type="component" value="Unassembled WGS sequence"/>
</dbReference>
<name>A0A9D4I0N9_DREPO</name>
<gene>
    <name evidence="1" type="ORF">DPMN_046589</name>
</gene>
<dbReference type="AlphaFoldDB" id="A0A9D4I0N9"/>
<reference evidence="1" key="1">
    <citation type="journal article" date="2019" name="bioRxiv">
        <title>The Genome of the Zebra Mussel, Dreissena polymorpha: A Resource for Invasive Species Research.</title>
        <authorList>
            <person name="McCartney M.A."/>
            <person name="Auch B."/>
            <person name="Kono T."/>
            <person name="Mallez S."/>
            <person name="Zhang Y."/>
            <person name="Obille A."/>
            <person name="Becker A."/>
            <person name="Abrahante J.E."/>
            <person name="Garbe J."/>
            <person name="Badalamenti J.P."/>
            <person name="Herman A."/>
            <person name="Mangelson H."/>
            <person name="Liachko I."/>
            <person name="Sullivan S."/>
            <person name="Sone E.D."/>
            <person name="Koren S."/>
            <person name="Silverstein K.A.T."/>
            <person name="Beckman K.B."/>
            <person name="Gohl D.M."/>
        </authorList>
    </citation>
    <scope>NUCLEOTIDE SEQUENCE</scope>
    <source>
        <strain evidence="1">Duluth1</strain>
        <tissue evidence="1">Whole animal</tissue>
    </source>
</reference>
<proteinExistence type="predicted"/>
<dbReference type="EMBL" id="JAIWYP010000011">
    <property type="protein sequence ID" value="KAH3739899.1"/>
    <property type="molecule type" value="Genomic_DNA"/>
</dbReference>
<accession>A0A9D4I0N9</accession>